<evidence type="ECO:0000256" key="3">
    <source>
        <dbReference type="ARBA" id="ARBA00022692"/>
    </source>
</evidence>
<evidence type="ECO:0000256" key="2">
    <source>
        <dbReference type="ARBA" id="ARBA00022448"/>
    </source>
</evidence>
<feature type="transmembrane region" description="Helical" evidence="6">
    <location>
        <begin position="289"/>
        <end position="309"/>
    </location>
</feature>
<dbReference type="InterPro" id="IPR020846">
    <property type="entry name" value="MFS_dom"/>
</dbReference>
<accession>A0A1S8KMJ8</accession>
<feature type="transmembrane region" description="Helical" evidence="6">
    <location>
        <begin position="379"/>
        <end position="400"/>
    </location>
</feature>
<dbReference type="PROSITE" id="PS50850">
    <property type="entry name" value="MFS"/>
    <property type="match status" value="1"/>
</dbReference>
<keyword evidence="5 6" id="KW-0472">Membrane</keyword>
<evidence type="ECO:0000256" key="4">
    <source>
        <dbReference type="ARBA" id="ARBA00022989"/>
    </source>
</evidence>
<comment type="subcellular location">
    <subcellularLocation>
        <location evidence="1">Cell membrane</location>
        <topology evidence="1">Multi-pass membrane protein</topology>
    </subcellularLocation>
</comment>
<dbReference type="PANTHER" id="PTHR11360:SF290">
    <property type="entry name" value="MONOCARBOXYLATE MFS PERMEASE"/>
    <property type="match status" value="1"/>
</dbReference>
<protein>
    <recommendedName>
        <fullName evidence="7">Major facilitator superfamily (MFS) profile domain-containing protein</fullName>
    </recommendedName>
</protein>
<feature type="transmembrane region" description="Helical" evidence="6">
    <location>
        <begin position="263"/>
        <end position="282"/>
    </location>
</feature>
<dbReference type="Proteomes" id="UP000190409">
    <property type="component" value="Unassembled WGS sequence"/>
</dbReference>
<keyword evidence="3 6" id="KW-0812">Transmembrane</keyword>
<dbReference type="GO" id="GO:0022857">
    <property type="term" value="F:transmembrane transporter activity"/>
    <property type="evidence" value="ECO:0007669"/>
    <property type="project" value="InterPro"/>
</dbReference>
<feature type="transmembrane region" description="Helical" evidence="6">
    <location>
        <begin position="109"/>
        <end position="130"/>
    </location>
</feature>
<dbReference type="EMBL" id="MUYF01000003">
    <property type="protein sequence ID" value="OOL80930.1"/>
    <property type="molecule type" value="Genomic_DNA"/>
</dbReference>
<feature type="transmembrane region" description="Helical" evidence="6">
    <location>
        <begin position="224"/>
        <end position="243"/>
    </location>
</feature>
<dbReference type="InterPro" id="IPR011701">
    <property type="entry name" value="MFS"/>
</dbReference>
<dbReference type="Pfam" id="PF07690">
    <property type="entry name" value="MFS_1"/>
    <property type="match status" value="1"/>
</dbReference>
<feature type="transmembrane region" description="Helical" evidence="6">
    <location>
        <begin position="137"/>
        <end position="157"/>
    </location>
</feature>
<feature type="domain" description="Major facilitator superfamily (MFS) profile" evidence="7">
    <location>
        <begin position="12"/>
        <end position="405"/>
    </location>
</feature>
<evidence type="ECO:0000313" key="8">
    <source>
        <dbReference type="EMBL" id="OOL80930.1"/>
    </source>
</evidence>
<feature type="transmembrane region" description="Helical" evidence="6">
    <location>
        <begin position="315"/>
        <end position="338"/>
    </location>
</feature>
<feature type="transmembrane region" description="Helical" evidence="6">
    <location>
        <begin position="80"/>
        <end position="103"/>
    </location>
</feature>
<evidence type="ECO:0000256" key="1">
    <source>
        <dbReference type="ARBA" id="ARBA00004651"/>
    </source>
</evidence>
<feature type="transmembrane region" description="Helical" evidence="6">
    <location>
        <begin position="169"/>
        <end position="191"/>
    </location>
</feature>
<dbReference type="AlphaFoldDB" id="A0A1S8KMJ8"/>
<evidence type="ECO:0000259" key="7">
    <source>
        <dbReference type="PROSITE" id="PS50850"/>
    </source>
</evidence>
<dbReference type="SUPFAM" id="SSF103473">
    <property type="entry name" value="MFS general substrate transporter"/>
    <property type="match status" value="1"/>
</dbReference>
<evidence type="ECO:0000256" key="5">
    <source>
        <dbReference type="ARBA" id="ARBA00023136"/>
    </source>
</evidence>
<organism evidence="8 9">
    <name type="scientific">Dolosigranulum pigrum</name>
    <dbReference type="NCBI Taxonomy" id="29394"/>
    <lineage>
        <taxon>Bacteria</taxon>
        <taxon>Bacillati</taxon>
        <taxon>Bacillota</taxon>
        <taxon>Bacilli</taxon>
        <taxon>Lactobacillales</taxon>
        <taxon>Carnobacteriaceae</taxon>
        <taxon>Dolosigranulum</taxon>
    </lineage>
</organism>
<feature type="transmembrane region" description="Helical" evidence="6">
    <location>
        <begin position="350"/>
        <end position="373"/>
    </location>
</feature>
<dbReference type="InterPro" id="IPR036259">
    <property type="entry name" value="MFS_trans_sf"/>
</dbReference>
<dbReference type="PANTHER" id="PTHR11360">
    <property type="entry name" value="MONOCARBOXYLATE TRANSPORTER"/>
    <property type="match status" value="1"/>
</dbReference>
<sequence>MQMKQKSWKHWLILVIFCGVAMSGVGITVHSSGVFITPIAEELSLYRGTVAMHNTLTLIAKAVMTLYSGKLLEKFKFRNLIITGGLVAGLSNMMLGLVSHVWLFNLFGLLRGMGAGMMTWVPATVIINEWFEEKNGLAMSIMLSFSSIGGAIFSPIFTRVIEAGGWRLGYQLMGLTIILLALPAMVTPYTLDPRESGYLPYGATDRSEKERNVVRRGDDDDYSMSLLILMILFSTLISLFISLPQHFPGFAMSIGLTSEFGATMLSTTLITSFIFKILMGYISDQIGSVYSTYSVLLLILASGFLLLFYQESQMALYIAAGLVGGVFAIPSVCIVLLTKRFFGHYHFTTLYPIISFAISMGGSISISAIGFIYDFTGTYTPAFVIMMVVAFFNSAILFYCTQTKKALTSQ</sequence>
<evidence type="ECO:0000313" key="9">
    <source>
        <dbReference type="Proteomes" id="UP000190409"/>
    </source>
</evidence>
<evidence type="ECO:0000256" key="6">
    <source>
        <dbReference type="SAM" id="Phobius"/>
    </source>
</evidence>
<keyword evidence="4 6" id="KW-1133">Transmembrane helix</keyword>
<comment type="caution">
    <text evidence="8">The sequence shown here is derived from an EMBL/GenBank/DDBJ whole genome shotgun (WGS) entry which is preliminary data.</text>
</comment>
<feature type="transmembrane region" description="Helical" evidence="6">
    <location>
        <begin position="12"/>
        <end position="30"/>
    </location>
</feature>
<feature type="transmembrane region" description="Helical" evidence="6">
    <location>
        <begin position="50"/>
        <end position="68"/>
    </location>
</feature>
<dbReference type="GO" id="GO:0005886">
    <property type="term" value="C:plasma membrane"/>
    <property type="evidence" value="ECO:0007669"/>
    <property type="project" value="UniProtKB-SubCell"/>
</dbReference>
<reference evidence="8 9" key="1">
    <citation type="submission" date="2017-01" db="EMBL/GenBank/DDBJ databases">
        <title>Complete Genome Sequence of Dolosigranulum pigrum isolated from a Patient with interstitial lung disease.</title>
        <authorList>
            <person name="Mukhopadhyay R."/>
            <person name="Joaquin J."/>
            <person name="Hogue R."/>
            <person name="Fitzgerald S."/>
            <person name="Jospin G."/>
            <person name="Eisen J.A."/>
            <person name="Chaturvedi V."/>
        </authorList>
    </citation>
    <scope>NUCLEOTIDE SEQUENCE [LARGE SCALE GENOMIC DNA]</scope>
    <source>
        <strain evidence="8 9">15S00348</strain>
    </source>
</reference>
<dbReference type="InterPro" id="IPR050327">
    <property type="entry name" value="Proton-linked_MCT"/>
</dbReference>
<proteinExistence type="predicted"/>
<keyword evidence="2" id="KW-0813">Transport</keyword>
<dbReference type="Gene3D" id="1.20.1250.20">
    <property type="entry name" value="MFS general substrate transporter like domains"/>
    <property type="match status" value="2"/>
</dbReference>
<gene>
    <name evidence="8" type="ORF">BWX42_03390</name>
</gene>
<name>A0A1S8KMJ8_9LACT</name>